<proteinExistence type="predicted"/>
<accession>A0ABY9HCY7</accession>
<reference evidence="1 2" key="1">
    <citation type="submission" date="2023-03" db="EMBL/GenBank/DDBJ databases">
        <title>Isolation and description of six Streptomyces strains from soil environments, able to metabolize different microbial glucans.</title>
        <authorList>
            <person name="Widen T."/>
            <person name="Larsbrink J."/>
        </authorList>
    </citation>
    <scope>NUCLEOTIDE SEQUENCE [LARGE SCALE GENOMIC DNA]</scope>
    <source>
        <strain evidence="1 2">Mut1</strain>
    </source>
</reference>
<dbReference type="RefSeq" id="WP_306050582.1">
    <property type="nucleotide sequence ID" value="NZ_CP120997.1"/>
</dbReference>
<sequence>MSAAYLGVQIRQTFKDRNAWPFCAYNMFNYYLTDCFQQARVVLITDRGHLVGPADPWALLPLEFFRVISVIERVFITCEDPHVRDDFCRKALHRLNTRPWRDWDEIRGSFRPPAGQRFVGVELHLVEVDFTRCDPTDRSQVTSVELMHRYDPEGAFARAGDQDLWRLLEPAATPAASGHPRP</sequence>
<evidence type="ECO:0000313" key="2">
    <source>
        <dbReference type="Proteomes" id="UP001239522"/>
    </source>
</evidence>
<gene>
    <name evidence="1" type="ORF">P8A18_00335</name>
</gene>
<keyword evidence="2" id="KW-1185">Reference proteome</keyword>
<protein>
    <submittedName>
        <fullName evidence="1">Uncharacterized protein</fullName>
    </submittedName>
</protein>
<dbReference type="EMBL" id="CP120997">
    <property type="protein sequence ID" value="WLQ31978.1"/>
    <property type="molecule type" value="Genomic_DNA"/>
</dbReference>
<evidence type="ECO:0000313" key="1">
    <source>
        <dbReference type="EMBL" id="WLQ31978.1"/>
    </source>
</evidence>
<organism evidence="1 2">
    <name type="scientific">Streptomyces castrisilvae</name>
    <dbReference type="NCBI Taxonomy" id="3033811"/>
    <lineage>
        <taxon>Bacteria</taxon>
        <taxon>Bacillati</taxon>
        <taxon>Actinomycetota</taxon>
        <taxon>Actinomycetes</taxon>
        <taxon>Kitasatosporales</taxon>
        <taxon>Streptomycetaceae</taxon>
        <taxon>Streptomyces</taxon>
    </lineage>
</organism>
<dbReference type="Proteomes" id="UP001239522">
    <property type="component" value="Chromosome"/>
</dbReference>
<name>A0ABY9HCY7_9ACTN</name>